<comment type="caution">
    <text evidence="7">The sequence shown here is derived from an EMBL/GenBank/DDBJ whole genome shotgun (WGS) entry which is preliminary data.</text>
</comment>
<accession>A0ABU8DNB8</accession>
<dbReference type="EMBL" id="JBANEI010000019">
    <property type="protein sequence ID" value="MEI2684039.1"/>
    <property type="molecule type" value="Genomic_DNA"/>
</dbReference>
<keyword evidence="4 5" id="KW-0472">Membrane</keyword>
<proteinExistence type="predicted"/>
<sequence length="185" mass="20680">MNKAIRISLPHADAPFFRGLHILVALMILAQIINSNFTEREALDEQGLTSIITWMHVISGFSLIMLGVIMLGWMLAQRGARYYFSWLHFDFSDIAQDIATLKRLRLPEAHSGGIAATIQGLGVLSLLGVALSGGIWFLLNAAQNPLAHSVIHWHKNLTTFVEIYFFAHGAMGLLHIFLNSKLFQR</sequence>
<protein>
    <submittedName>
        <fullName evidence="7">Cytochrome b/b6 domain-containing protein</fullName>
    </submittedName>
</protein>
<evidence type="ECO:0000313" key="8">
    <source>
        <dbReference type="Proteomes" id="UP001306592"/>
    </source>
</evidence>
<keyword evidence="2 5" id="KW-0812">Transmembrane</keyword>
<name>A0ABU8DNB8_ERWAP</name>
<feature type="transmembrane region" description="Helical" evidence="5">
    <location>
        <begin position="159"/>
        <end position="178"/>
    </location>
</feature>
<feature type="domain" description="Cytochrome b561 bacterial/Ni-hydrogenase" evidence="6">
    <location>
        <begin position="15"/>
        <end position="181"/>
    </location>
</feature>
<dbReference type="RefSeq" id="WP_099753678.1">
    <property type="nucleotide sequence ID" value="NZ_CAKKMT010000005.1"/>
</dbReference>
<dbReference type="Proteomes" id="UP001306592">
    <property type="component" value="Unassembled WGS sequence"/>
</dbReference>
<gene>
    <name evidence="7" type="ORF">V8N49_20570</name>
</gene>
<evidence type="ECO:0000313" key="7">
    <source>
        <dbReference type="EMBL" id="MEI2684039.1"/>
    </source>
</evidence>
<reference evidence="7 8" key="1">
    <citation type="submission" date="2024-02" db="EMBL/GenBank/DDBJ databases">
        <title>First report Erwinia aphidicola in onion in Chile.</title>
        <authorList>
            <person name="Valenzuela M."/>
            <person name="Pena M."/>
            <person name="Dutta B."/>
        </authorList>
    </citation>
    <scope>NUCLEOTIDE SEQUENCE [LARGE SCALE GENOMIC DNA]</scope>
    <source>
        <strain evidence="7 8">QCJ3A</strain>
    </source>
</reference>
<evidence type="ECO:0000256" key="4">
    <source>
        <dbReference type="ARBA" id="ARBA00023136"/>
    </source>
</evidence>
<dbReference type="InterPro" id="IPR011577">
    <property type="entry name" value="Cyt_b561_bac/Ni-Hgenase"/>
</dbReference>
<feature type="transmembrane region" description="Helical" evidence="5">
    <location>
        <begin position="112"/>
        <end position="139"/>
    </location>
</feature>
<evidence type="ECO:0000256" key="5">
    <source>
        <dbReference type="SAM" id="Phobius"/>
    </source>
</evidence>
<comment type="subcellular location">
    <subcellularLocation>
        <location evidence="1">Membrane</location>
        <topology evidence="1">Multi-pass membrane protein</topology>
    </subcellularLocation>
</comment>
<feature type="transmembrane region" description="Helical" evidence="5">
    <location>
        <begin position="53"/>
        <end position="76"/>
    </location>
</feature>
<organism evidence="7 8">
    <name type="scientific">Erwinia aphidicola</name>
    <dbReference type="NCBI Taxonomy" id="68334"/>
    <lineage>
        <taxon>Bacteria</taxon>
        <taxon>Pseudomonadati</taxon>
        <taxon>Pseudomonadota</taxon>
        <taxon>Gammaproteobacteria</taxon>
        <taxon>Enterobacterales</taxon>
        <taxon>Erwiniaceae</taxon>
        <taxon>Erwinia</taxon>
    </lineage>
</organism>
<evidence type="ECO:0000259" key="6">
    <source>
        <dbReference type="Pfam" id="PF01292"/>
    </source>
</evidence>
<evidence type="ECO:0000256" key="2">
    <source>
        <dbReference type="ARBA" id="ARBA00022692"/>
    </source>
</evidence>
<dbReference type="Pfam" id="PF01292">
    <property type="entry name" value="Ni_hydr_CYTB"/>
    <property type="match status" value="1"/>
</dbReference>
<evidence type="ECO:0000256" key="3">
    <source>
        <dbReference type="ARBA" id="ARBA00022989"/>
    </source>
</evidence>
<evidence type="ECO:0000256" key="1">
    <source>
        <dbReference type="ARBA" id="ARBA00004141"/>
    </source>
</evidence>
<keyword evidence="8" id="KW-1185">Reference proteome</keyword>
<feature type="transmembrane region" description="Helical" evidence="5">
    <location>
        <begin position="12"/>
        <end position="33"/>
    </location>
</feature>
<keyword evidence="3 5" id="KW-1133">Transmembrane helix</keyword>